<dbReference type="RefSeq" id="WP_233722355.1">
    <property type="nucleotide sequence ID" value="NZ_JAJVCN010000001.1"/>
</dbReference>
<keyword evidence="1" id="KW-0812">Transmembrane</keyword>
<evidence type="ECO:0008006" key="4">
    <source>
        <dbReference type="Google" id="ProtNLM"/>
    </source>
</evidence>
<reference evidence="2 3" key="1">
    <citation type="submission" date="2021-12" db="EMBL/GenBank/DDBJ databases">
        <title>Genome sequence of Kibdelosporangium philippinense ATCC 49844.</title>
        <authorList>
            <person name="Fedorov E.A."/>
            <person name="Omeragic M."/>
            <person name="Shalygina K.F."/>
            <person name="Maclea K.S."/>
        </authorList>
    </citation>
    <scope>NUCLEOTIDE SEQUENCE [LARGE SCALE GENOMIC DNA]</scope>
    <source>
        <strain evidence="2 3">ATCC 49844</strain>
    </source>
</reference>
<evidence type="ECO:0000313" key="3">
    <source>
        <dbReference type="Proteomes" id="UP001521150"/>
    </source>
</evidence>
<protein>
    <recommendedName>
        <fullName evidence="4">DUF2975 domain-containing protein</fullName>
    </recommendedName>
</protein>
<evidence type="ECO:0000313" key="2">
    <source>
        <dbReference type="EMBL" id="MCE7001274.1"/>
    </source>
</evidence>
<feature type="transmembrane region" description="Helical" evidence="1">
    <location>
        <begin position="105"/>
        <end position="129"/>
    </location>
</feature>
<sequence>MTQALQWPVARLRVMGSGLWILAGALAVFGSFLPLTQEDRIRVTPSETTELNLTLWGLTGSDGSNGADMFPQVGVAVVVSVVVLVISGLLGLFSRRLHPATGPVLAARLIGTGGTGLLIGSVVQPLLVFRIFDSQSILSGYGVTVSPGIGTWLLILGCVLSVAAIVLMLVPKIAKRGEEPETPPMGIPVVRVLEPEYDEPADQPAEAEQPTDPKG</sequence>
<feature type="transmembrane region" description="Helical" evidence="1">
    <location>
        <begin position="73"/>
        <end position="93"/>
    </location>
</feature>
<feature type="transmembrane region" description="Helical" evidence="1">
    <location>
        <begin position="149"/>
        <end position="170"/>
    </location>
</feature>
<evidence type="ECO:0000256" key="1">
    <source>
        <dbReference type="SAM" id="Phobius"/>
    </source>
</evidence>
<accession>A0ABS8YZW6</accession>
<dbReference type="EMBL" id="JAJVCN010000001">
    <property type="protein sequence ID" value="MCE7001274.1"/>
    <property type="molecule type" value="Genomic_DNA"/>
</dbReference>
<keyword evidence="1" id="KW-1133">Transmembrane helix</keyword>
<comment type="caution">
    <text evidence="2">The sequence shown here is derived from an EMBL/GenBank/DDBJ whole genome shotgun (WGS) entry which is preliminary data.</text>
</comment>
<dbReference type="Proteomes" id="UP001521150">
    <property type="component" value="Unassembled WGS sequence"/>
</dbReference>
<name>A0ABS8YZW6_9PSEU</name>
<gene>
    <name evidence="2" type="ORF">LWC34_00225</name>
</gene>
<feature type="transmembrane region" description="Helical" evidence="1">
    <location>
        <begin position="12"/>
        <end position="33"/>
    </location>
</feature>
<keyword evidence="3" id="KW-1185">Reference proteome</keyword>
<organism evidence="2 3">
    <name type="scientific">Kibdelosporangium philippinense</name>
    <dbReference type="NCBI Taxonomy" id="211113"/>
    <lineage>
        <taxon>Bacteria</taxon>
        <taxon>Bacillati</taxon>
        <taxon>Actinomycetota</taxon>
        <taxon>Actinomycetes</taxon>
        <taxon>Pseudonocardiales</taxon>
        <taxon>Pseudonocardiaceae</taxon>
        <taxon>Kibdelosporangium</taxon>
    </lineage>
</organism>
<keyword evidence="1" id="KW-0472">Membrane</keyword>
<proteinExistence type="predicted"/>